<feature type="non-terminal residue" evidence="1">
    <location>
        <position position="77"/>
    </location>
</feature>
<protein>
    <submittedName>
        <fullName evidence="1">Uncharacterized protein</fullName>
    </submittedName>
</protein>
<gene>
    <name evidence="1" type="ORF">M513_08054</name>
    <name evidence="2" type="ORF">M514_08054</name>
</gene>
<evidence type="ECO:0000313" key="1">
    <source>
        <dbReference type="EMBL" id="KFD51013.1"/>
    </source>
</evidence>
<dbReference type="EMBL" id="KL367474">
    <property type="protein sequence ID" value="KFD73226.1"/>
    <property type="molecule type" value="Genomic_DNA"/>
</dbReference>
<sequence>MIFSQPVRSICCIHKGPYGHDDMRNQAPLKRGISWIAKGANSEKSGTTKHSDPVLERTIAHVNKKNLKELKLPVRKS</sequence>
<dbReference type="Proteomes" id="UP000030758">
    <property type="component" value="Unassembled WGS sequence"/>
</dbReference>
<keyword evidence="3" id="KW-1185">Reference proteome</keyword>
<proteinExistence type="predicted"/>
<evidence type="ECO:0000313" key="2">
    <source>
        <dbReference type="EMBL" id="KFD73226.1"/>
    </source>
</evidence>
<organism evidence="1 3">
    <name type="scientific">Trichuris suis</name>
    <name type="common">pig whipworm</name>
    <dbReference type="NCBI Taxonomy" id="68888"/>
    <lineage>
        <taxon>Eukaryota</taxon>
        <taxon>Metazoa</taxon>
        <taxon>Ecdysozoa</taxon>
        <taxon>Nematoda</taxon>
        <taxon>Enoplea</taxon>
        <taxon>Dorylaimia</taxon>
        <taxon>Trichinellida</taxon>
        <taxon>Trichuridae</taxon>
        <taxon>Trichuris</taxon>
    </lineage>
</organism>
<evidence type="ECO:0000313" key="3">
    <source>
        <dbReference type="Proteomes" id="UP000030764"/>
    </source>
</evidence>
<dbReference type="Proteomes" id="UP000030764">
    <property type="component" value="Unassembled WGS sequence"/>
</dbReference>
<reference evidence="1 3" key="1">
    <citation type="journal article" date="2014" name="Nat. Genet.">
        <title>Genome and transcriptome of the porcine whipworm Trichuris suis.</title>
        <authorList>
            <person name="Jex A.R."/>
            <person name="Nejsum P."/>
            <person name="Schwarz E.M."/>
            <person name="Hu L."/>
            <person name="Young N.D."/>
            <person name="Hall R.S."/>
            <person name="Korhonen P.K."/>
            <person name="Liao S."/>
            <person name="Thamsborg S."/>
            <person name="Xia J."/>
            <person name="Xu P."/>
            <person name="Wang S."/>
            <person name="Scheerlinck J.P."/>
            <person name="Hofmann A."/>
            <person name="Sternberg P.W."/>
            <person name="Wang J."/>
            <person name="Gasser R.B."/>
        </authorList>
    </citation>
    <scope>NUCLEOTIDE SEQUENCE [LARGE SCALE GENOMIC DNA]</scope>
    <source>
        <strain evidence="2">DCEP-RM93F</strain>
        <strain evidence="1">DCEP-RM93M</strain>
    </source>
</reference>
<accession>A0A085M1B7</accession>
<dbReference type="EMBL" id="KL363244">
    <property type="protein sequence ID" value="KFD51013.1"/>
    <property type="molecule type" value="Genomic_DNA"/>
</dbReference>
<dbReference type="AlphaFoldDB" id="A0A085M1B7"/>
<name>A0A085M1B7_9BILA</name>